<reference evidence="3 4" key="1">
    <citation type="submission" date="2016-10" db="EMBL/GenBank/DDBJ databases">
        <authorList>
            <person name="Varghese N."/>
            <person name="Submissions S."/>
        </authorList>
    </citation>
    <scope>NUCLEOTIDE SEQUENCE [LARGE SCALE GENOMIC DNA]</scope>
    <source>
        <strain evidence="1 4">WG2</strain>
        <strain evidence="2 3">WG5</strain>
    </source>
</reference>
<accession>A0A1I0CIE3</accession>
<dbReference type="RefSeq" id="WP_089720763.1">
    <property type="nucleotide sequence ID" value="NZ_FNBJ01000061.1"/>
</dbReference>
<proteinExistence type="predicted"/>
<protein>
    <submittedName>
        <fullName evidence="2">Uncharacterized protein</fullName>
    </submittedName>
</protein>
<evidence type="ECO:0000313" key="1">
    <source>
        <dbReference type="EMBL" id="SDG20713.1"/>
    </source>
</evidence>
<name>A0A1I0CIE3_9FIRM</name>
<evidence type="ECO:0000313" key="2">
    <source>
        <dbReference type="EMBL" id="SET19320.1"/>
    </source>
</evidence>
<gene>
    <name evidence="1" type="ORF">SAMN04488598_1619</name>
    <name evidence="2" type="ORF">SAMN04515652_13723</name>
</gene>
<dbReference type="AlphaFoldDB" id="A0A1I0CIE3"/>
<evidence type="ECO:0000313" key="4">
    <source>
        <dbReference type="Proteomes" id="UP000199519"/>
    </source>
</evidence>
<dbReference type="Proteomes" id="UP000199519">
    <property type="component" value="Unassembled WGS sequence"/>
</dbReference>
<dbReference type="EMBL" id="FNBJ01000061">
    <property type="protein sequence ID" value="SDG20713.1"/>
    <property type="molecule type" value="Genomic_DNA"/>
</dbReference>
<evidence type="ECO:0000313" key="3">
    <source>
        <dbReference type="Proteomes" id="UP000198612"/>
    </source>
</evidence>
<dbReference type="Proteomes" id="UP000198612">
    <property type="component" value="Unassembled WGS sequence"/>
</dbReference>
<keyword evidence="4" id="KW-1185">Reference proteome</keyword>
<organism evidence="2 3">
    <name type="scientific">Halanaerobium congolense</name>
    <dbReference type="NCBI Taxonomy" id="54121"/>
    <lineage>
        <taxon>Bacteria</taxon>
        <taxon>Bacillati</taxon>
        <taxon>Bacillota</taxon>
        <taxon>Clostridia</taxon>
        <taxon>Halanaerobiales</taxon>
        <taxon>Halanaerobiaceae</taxon>
        <taxon>Halanaerobium</taxon>
    </lineage>
</organism>
<dbReference type="EMBL" id="FOHG01000037">
    <property type="protein sequence ID" value="SET19320.1"/>
    <property type="molecule type" value="Genomic_DNA"/>
</dbReference>
<sequence>MKEYVVTAKVKGSSPGIGKITKTLMAEGKEEALNKFYEHYDNPKPGNYGRNDIELVSIREVTTENKDNFY</sequence>